<proteinExistence type="inferred from homology"/>
<dbReference type="InterPro" id="IPR036866">
    <property type="entry name" value="RibonucZ/Hydroxyglut_hydro"/>
</dbReference>
<keyword evidence="3" id="KW-1185">Reference proteome</keyword>
<evidence type="ECO:0000313" key="2">
    <source>
        <dbReference type="EMBL" id="WNG42851.1"/>
    </source>
</evidence>
<name>A0ABY9WJC0_9BACT</name>
<sequence length="455" mass="50708">MRGSEKTGAKLEFLGHAGYVIERGPMYLVVDPWVDGAAFDNGWDQLVPAKRFDPQRVTHLWFSHEHPDHFSIPAVKSIPPERRAELTVLFQETADKRVVGFLRNNGYGRVIEVGSGERKDLGDGATLTTVMARDGDSCHLLDLGGLRILNFNDCYYTSVAEVEDVMHAMGVKPGEVDLLTTQFSYANWVGNPGDTERRRHAARRKLDHLAMQVRTVRPRFVMPFASFVYFSHEENAYLNDGANLPSMAVARVREEGFPALMLCPGDTLELSTEGLQAAVVATDARAKELDGAVEAVRRAEKPLRKSAAVPLEDVVATVRSGLARLRNGVSQVDRTLMRLRLPRAVFELSDHRSLIVVDLLEDVQVQPLGMLQADVILSSEALRFSFAQDFGFDTLLVNGRFKEARPEGADVVMTLCGQFGYVRRKVSLLASIVRRRFVQAPRLALERLRNRALAP</sequence>
<dbReference type="InterPro" id="IPR027033">
    <property type="entry name" value="Cnh"/>
</dbReference>
<comment type="similarity">
    <text evidence="1">Belongs to the CMP-Neu5Ac hydroxylase family.</text>
</comment>
<organism evidence="2 3">
    <name type="scientific">Archangium minus</name>
    <dbReference type="NCBI Taxonomy" id="83450"/>
    <lineage>
        <taxon>Bacteria</taxon>
        <taxon>Pseudomonadati</taxon>
        <taxon>Myxococcota</taxon>
        <taxon>Myxococcia</taxon>
        <taxon>Myxococcales</taxon>
        <taxon>Cystobacterineae</taxon>
        <taxon>Archangiaceae</taxon>
        <taxon>Archangium</taxon>
    </lineage>
</organism>
<dbReference type="SUPFAM" id="SSF56281">
    <property type="entry name" value="Metallo-hydrolase/oxidoreductase"/>
    <property type="match status" value="1"/>
</dbReference>
<dbReference type="Gene3D" id="3.60.15.10">
    <property type="entry name" value="Ribonuclease Z/Hydroxyacylglutathione hydrolase-like"/>
    <property type="match status" value="1"/>
</dbReference>
<dbReference type="PANTHER" id="PTHR46522:SF1">
    <property type="entry name" value="INACTIVE CYTIDINE MONOPHOSPHATE-N-ACETYLNEURAMINIC ACID HYDROXYLASE"/>
    <property type="match status" value="1"/>
</dbReference>
<dbReference type="RefSeq" id="WP_395812994.1">
    <property type="nucleotide sequence ID" value="NZ_CP043494.1"/>
</dbReference>
<accession>A0ABY9WJC0</accession>
<gene>
    <name evidence="2" type="ORF">F0U60_01130</name>
</gene>
<evidence type="ECO:0000256" key="1">
    <source>
        <dbReference type="ARBA" id="ARBA00010303"/>
    </source>
</evidence>
<dbReference type="EMBL" id="CP043494">
    <property type="protein sequence ID" value="WNG42851.1"/>
    <property type="molecule type" value="Genomic_DNA"/>
</dbReference>
<evidence type="ECO:0000313" key="3">
    <source>
        <dbReference type="Proteomes" id="UP001611383"/>
    </source>
</evidence>
<dbReference type="Proteomes" id="UP001611383">
    <property type="component" value="Chromosome"/>
</dbReference>
<dbReference type="PANTHER" id="PTHR46522">
    <property type="entry name" value="CYTIDINE MONOPHOSPHATE-N-ACETYLNEURAMINIC ACID HYDROXYLASE"/>
    <property type="match status" value="1"/>
</dbReference>
<reference evidence="2 3" key="1">
    <citation type="submission" date="2019-08" db="EMBL/GenBank/DDBJ databases">
        <title>Archangium and Cystobacter genomes.</title>
        <authorList>
            <person name="Chen I.-C.K."/>
            <person name="Wielgoss S."/>
        </authorList>
    </citation>
    <scope>NUCLEOTIDE SEQUENCE [LARGE SCALE GENOMIC DNA]</scope>
    <source>
        <strain evidence="2 3">Cbm 6</strain>
    </source>
</reference>
<evidence type="ECO:0008006" key="4">
    <source>
        <dbReference type="Google" id="ProtNLM"/>
    </source>
</evidence>
<protein>
    <recommendedName>
        <fullName evidence="4">MBL fold metallo-hydrolase</fullName>
    </recommendedName>
</protein>